<feature type="domain" description="Hen1 N-terminal" evidence="14">
    <location>
        <begin position="1"/>
        <end position="240"/>
    </location>
</feature>
<comment type="cofactor">
    <cofactor evidence="1">
        <name>Mg(2+)</name>
        <dbReference type="ChEBI" id="CHEBI:18420"/>
    </cofactor>
</comment>
<dbReference type="CDD" id="cd02440">
    <property type="entry name" value="AdoMet_MTases"/>
    <property type="match status" value="1"/>
</dbReference>
<sequence>MLLTISTTISPATDLGYLLVKHPDRVQSFSTTGGTAHVFYPRADAHRCTVALLLEIDPVELARPAKGQHNSTLGRYVNDRPYVASSLLSVALGKVFRSALNGTSRERAELAGTAIPLEIDLPAVPCRGGGEIVERLFAPLGWQVSTTTAPLDPQFPDWGDSPYTGVRLTGTVRLAEALNHLYVLLPVLDDAKHYWVDADEVDKLLRAGSGWLGTHPDRELIARRYLAGRHSLTQSALERLRAADDQLEPETTEDAVELVEAAERRTPLVKLRRDAVLAALAETGATRVLDLGCGPGTLLLALHADQRFTEIVGADVSSGALAIAERRLKFHRMPDRQRARITLVQSALTYHDDRLRGFDAAVLMEVIEHVDESRLPALERAVFGHAAPGAVIVTTPNVEYNVHYETLDGHRHDDHRFEWTRAQFADWSARVAATFGYTVDIRPVGELDPRTGSPTQLALFRKAA</sequence>
<dbReference type="InterPro" id="IPR029063">
    <property type="entry name" value="SAM-dependent_MTases_sf"/>
</dbReference>
<evidence type="ECO:0000256" key="11">
    <source>
        <dbReference type="ARBA" id="ARBA00035025"/>
    </source>
</evidence>
<evidence type="ECO:0000256" key="5">
    <source>
        <dbReference type="ARBA" id="ARBA00022679"/>
    </source>
</evidence>
<reference evidence="15 16" key="1">
    <citation type="submission" date="2019-07" db="EMBL/GenBank/DDBJ databases">
        <title>Genomic Encyclopedia of Type Strains, Phase IV (KMG-IV): sequencing the most valuable type-strain genomes for metagenomic binning, comparative biology and taxonomic classification.</title>
        <authorList>
            <person name="Goeker M."/>
        </authorList>
    </citation>
    <scope>NUCLEOTIDE SEQUENCE [LARGE SCALE GENOMIC DNA]</scope>
    <source>
        <strain evidence="15 16">DSM 44831</strain>
    </source>
</reference>
<name>A0ABQ6YL20_9NOCA</name>
<dbReference type="EMBL" id="VMSD01000005">
    <property type="protein sequence ID" value="KAF0846490.1"/>
    <property type="molecule type" value="Genomic_DNA"/>
</dbReference>
<evidence type="ECO:0000256" key="3">
    <source>
        <dbReference type="ARBA" id="ARBA00021330"/>
    </source>
</evidence>
<dbReference type="Gene3D" id="3.30.1610.20">
    <property type="entry name" value="Hen1, N-terminal domain"/>
    <property type="match status" value="1"/>
</dbReference>
<feature type="domain" description="Methyltransferase type 12" evidence="13">
    <location>
        <begin position="289"/>
        <end position="391"/>
    </location>
</feature>
<dbReference type="PANTHER" id="PTHR21404:SF3">
    <property type="entry name" value="SMALL RNA 2'-O-METHYLTRANSFERASE"/>
    <property type="match status" value="1"/>
</dbReference>
<evidence type="ECO:0000256" key="6">
    <source>
        <dbReference type="ARBA" id="ARBA00022691"/>
    </source>
</evidence>
<dbReference type="InterPro" id="IPR013217">
    <property type="entry name" value="Methyltransf_12"/>
</dbReference>
<evidence type="ECO:0000256" key="10">
    <source>
        <dbReference type="ARBA" id="ARBA00023158"/>
    </source>
</evidence>
<dbReference type="RefSeq" id="WP_067985317.1">
    <property type="nucleotide sequence ID" value="NZ_VMSD01000005.1"/>
</dbReference>
<keyword evidence="7" id="KW-0479">Metal-binding</keyword>
<gene>
    <name evidence="15" type="ORF">FNL39_105405</name>
</gene>
<dbReference type="NCBIfam" id="TIGR04074">
    <property type="entry name" value="bacter_Hen1"/>
    <property type="match status" value="1"/>
</dbReference>
<dbReference type="InterPro" id="IPR024740">
    <property type="entry name" value="Hen1_N"/>
</dbReference>
<dbReference type="Pfam" id="PF08242">
    <property type="entry name" value="Methyltransf_12"/>
    <property type="match status" value="1"/>
</dbReference>
<evidence type="ECO:0000256" key="2">
    <source>
        <dbReference type="ARBA" id="ARBA00009026"/>
    </source>
</evidence>
<dbReference type="InterPro" id="IPR038546">
    <property type="entry name" value="Hen1_N_sf"/>
</dbReference>
<dbReference type="InterPro" id="IPR026610">
    <property type="entry name" value="Hen1"/>
</dbReference>
<accession>A0ABQ6YL20</accession>
<keyword evidence="4" id="KW-0489">Methyltransferase</keyword>
<keyword evidence="8" id="KW-0460">Magnesium</keyword>
<evidence type="ECO:0000256" key="1">
    <source>
        <dbReference type="ARBA" id="ARBA00001946"/>
    </source>
</evidence>
<dbReference type="EC" id="2.1.1.386" evidence="11"/>
<evidence type="ECO:0000256" key="8">
    <source>
        <dbReference type="ARBA" id="ARBA00022842"/>
    </source>
</evidence>
<comment type="caution">
    <text evidence="15">The sequence shown here is derived from an EMBL/GenBank/DDBJ whole genome shotgun (WGS) entry which is preliminary data.</text>
</comment>
<dbReference type="Gene3D" id="3.40.50.150">
    <property type="entry name" value="Vaccinia Virus protein VP39"/>
    <property type="match status" value="1"/>
</dbReference>
<evidence type="ECO:0000256" key="12">
    <source>
        <dbReference type="ARBA" id="ARBA00048418"/>
    </source>
</evidence>
<dbReference type="PANTHER" id="PTHR21404">
    <property type="entry name" value="HEN1"/>
    <property type="match status" value="1"/>
</dbReference>
<organism evidence="15 16">
    <name type="scientific">Nocardia caishijiensis</name>
    <dbReference type="NCBI Taxonomy" id="184756"/>
    <lineage>
        <taxon>Bacteria</taxon>
        <taxon>Bacillati</taxon>
        <taxon>Actinomycetota</taxon>
        <taxon>Actinomycetes</taxon>
        <taxon>Mycobacteriales</taxon>
        <taxon>Nocardiaceae</taxon>
        <taxon>Nocardia</taxon>
    </lineage>
</organism>
<dbReference type="SUPFAM" id="SSF53335">
    <property type="entry name" value="S-adenosyl-L-methionine-dependent methyltransferases"/>
    <property type="match status" value="1"/>
</dbReference>
<keyword evidence="16" id="KW-1185">Reference proteome</keyword>
<dbReference type="Pfam" id="PF12623">
    <property type="entry name" value="Hen1_L"/>
    <property type="match status" value="1"/>
</dbReference>
<keyword evidence="10" id="KW-0943">RNA-mediated gene silencing</keyword>
<evidence type="ECO:0000256" key="4">
    <source>
        <dbReference type="ARBA" id="ARBA00022603"/>
    </source>
</evidence>
<evidence type="ECO:0000256" key="9">
    <source>
        <dbReference type="ARBA" id="ARBA00022884"/>
    </source>
</evidence>
<evidence type="ECO:0000259" key="13">
    <source>
        <dbReference type="Pfam" id="PF08242"/>
    </source>
</evidence>
<keyword evidence="9" id="KW-0694">RNA-binding</keyword>
<evidence type="ECO:0000259" key="14">
    <source>
        <dbReference type="Pfam" id="PF12623"/>
    </source>
</evidence>
<dbReference type="Proteomes" id="UP000798951">
    <property type="component" value="Unassembled WGS sequence"/>
</dbReference>
<evidence type="ECO:0000313" key="15">
    <source>
        <dbReference type="EMBL" id="KAF0846490.1"/>
    </source>
</evidence>
<proteinExistence type="inferred from homology"/>
<keyword evidence="6" id="KW-0949">S-adenosyl-L-methionine</keyword>
<comment type="similarity">
    <text evidence="2">Belongs to the methyltransferase superfamily. HEN1 family.</text>
</comment>
<protein>
    <recommendedName>
        <fullName evidence="3">Small RNA 2'-O-methyltransferase</fullName>
        <ecNumber evidence="11">2.1.1.386</ecNumber>
    </recommendedName>
</protein>
<comment type="catalytic activity">
    <reaction evidence="12">
        <text>small RNA 3'-end nucleotide + S-adenosyl-L-methionine = small RNA 3'-end 2'-O-methylnucleotide + S-adenosyl-L-homocysteine + H(+)</text>
        <dbReference type="Rhea" id="RHEA:37887"/>
        <dbReference type="Rhea" id="RHEA-COMP:10415"/>
        <dbReference type="Rhea" id="RHEA-COMP:10416"/>
        <dbReference type="ChEBI" id="CHEBI:15378"/>
        <dbReference type="ChEBI" id="CHEBI:57856"/>
        <dbReference type="ChEBI" id="CHEBI:59789"/>
        <dbReference type="ChEBI" id="CHEBI:74896"/>
        <dbReference type="ChEBI" id="CHEBI:74898"/>
        <dbReference type="EC" id="2.1.1.386"/>
    </reaction>
</comment>
<evidence type="ECO:0000256" key="7">
    <source>
        <dbReference type="ARBA" id="ARBA00022723"/>
    </source>
</evidence>
<dbReference type="InterPro" id="IPR024026">
    <property type="entry name" value="3'-RNA_MeTfrase_Hen1_bac"/>
</dbReference>
<evidence type="ECO:0000313" key="16">
    <source>
        <dbReference type="Proteomes" id="UP000798951"/>
    </source>
</evidence>
<keyword evidence="5" id="KW-0808">Transferase</keyword>